<dbReference type="PANTHER" id="PTHR47320:SF1">
    <property type="entry name" value="BIFUNCTIONAL URIDYLYLTRANSFERASE_URIDYLYL-REMOVING ENZYME"/>
    <property type="match status" value="1"/>
</dbReference>
<accession>I1I0A2</accession>
<proteinExistence type="predicted"/>
<dbReference type="OMA" id="HVHEIVF"/>
<dbReference type="STRING" id="15368.I1I0A2"/>
<feature type="domain" description="ACT" evidence="2">
    <location>
        <begin position="99"/>
        <end position="174"/>
    </location>
</feature>
<gene>
    <name evidence="4" type="primary">LOC112271876</name>
    <name evidence="3" type="ORF">BRADI_3g13070v3</name>
</gene>
<dbReference type="PROSITE" id="PS51671">
    <property type="entry name" value="ACT"/>
    <property type="match status" value="1"/>
</dbReference>
<dbReference type="PANTHER" id="PTHR47320">
    <property type="entry name" value="BIFUNCTIONAL URIDYLYLTRANSFERASE/URIDYLYL-REMOVING ENZYME"/>
    <property type="match status" value="1"/>
</dbReference>
<dbReference type="InterPro" id="IPR002912">
    <property type="entry name" value="ACT_dom"/>
</dbReference>
<reference evidence="3" key="2">
    <citation type="submission" date="2017-06" db="EMBL/GenBank/DDBJ databases">
        <title>WGS assembly of Brachypodium distachyon.</title>
        <authorList>
            <consortium name="The International Brachypodium Initiative"/>
            <person name="Lucas S."/>
            <person name="Harmon-Smith M."/>
            <person name="Lail K."/>
            <person name="Tice H."/>
            <person name="Grimwood J."/>
            <person name="Bruce D."/>
            <person name="Barry K."/>
            <person name="Shu S."/>
            <person name="Lindquist E."/>
            <person name="Wang M."/>
            <person name="Pitluck S."/>
            <person name="Vogel J.P."/>
            <person name="Garvin D.F."/>
            <person name="Mockler T.C."/>
            <person name="Schmutz J."/>
            <person name="Rokhsar D."/>
            <person name="Bevan M.W."/>
        </authorList>
    </citation>
    <scope>NUCLEOTIDE SEQUENCE</scope>
    <source>
        <strain evidence="3">Bd21</strain>
    </source>
</reference>
<keyword evidence="1" id="KW-0378">Hydrolase</keyword>
<dbReference type="Proteomes" id="UP000008810">
    <property type="component" value="Chromosome 3"/>
</dbReference>
<dbReference type="InterPro" id="IPR045865">
    <property type="entry name" value="ACT-like_dom_sf"/>
</dbReference>
<reference evidence="3 4" key="1">
    <citation type="journal article" date="2010" name="Nature">
        <title>Genome sequencing and analysis of the model grass Brachypodium distachyon.</title>
        <authorList>
            <consortium name="International Brachypodium Initiative"/>
        </authorList>
    </citation>
    <scope>NUCLEOTIDE SEQUENCE [LARGE SCALE GENOMIC DNA]</scope>
    <source>
        <strain evidence="3">Bd21</strain>
        <strain evidence="4">cv. Bd21</strain>
    </source>
</reference>
<dbReference type="HOGENOM" id="CLU_000288_7_28_1"/>
<organism evidence="3">
    <name type="scientific">Brachypodium distachyon</name>
    <name type="common">Purple false brome</name>
    <name type="synonym">Trachynia distachya</name>
    <dbReference type="NCBI Taxonomy" id="15368"/>
    <lineage>
        <taxon>Eukaryota</taxon>
        <taxon>Viridiplantae</taxon>
        <taxon>Streptophyta</taxon>
        <taxon>Embryophyta</taxon>
        <taxon>Tracheophyta</taxon>
        <taxon>Spermatophyta</taxon>
        <taxon>Magnoliopsida</taxon>
        <taxon>Liliopsida</taxon>
        <taxon>Poales</taxon>
        <taxon>Poaceae</taxon>
        <taxon>BOP clade</taxon>
        <taxon>Pooideae</taxon>
        <taxon>Stipodae</taxon>
        <taxon>Brachypodieae</taxon>
        <taxon>Brachypodium</taxon>
    </lineage>
</organism>
<dbReference type="InterPro" id="IPR010043">
    <property type="entry name" value="UTase/UR"/>
</dbReference>
<dbReference type="RefSeq" id="XP_024317853.1">
    <property type="nucleotide sequence ID" value="XM_024462085.1"/>
</dbReference>
<evidence type="ECO:0000313" key="5">
    <source>
        <dbReference type="Proteomes" id="UP000008810"/>
    </source>
</evidence>
<protein>
    <recommendedName>
        <fullName evidence="2">ACT domain-containing protein</fullName>
    </recommendedName>
</protein>
<name>I1I0A2_BRADI</name>
<dbReference type="Gramene" id="KQJ94771">
    <property type="protein sequence ID" value="KQJ94771"/>
    <property type="gene ID" value="BRADI_3g13070v3"/>
</dbReference>
<dbReference type="GeneID" id="112271876"/>
<dbReference type="GO" id="GO:0008773">
    <property type="term" value="F:[protein-PII] uridylyltransferase activity"/>
    <property type="evidence" value="ECO:0007669"/>
    <property type="project" value="InterPro"/>
</dbReference>
<sequence length="174" mass="19778">MRNHDESSMLRHDDLAQHFERLPESYLRCACADELEDLLLHRSLLADAGQPGKCPVVHARFVRRLHDLLANGGGGDCPPVPEEMRSGAAAIHEEMLIHEIIFATIDRPKLLSQLSALVYWVGVHIREAHVFTTTDGFSLSIFRVDGWWQEDAEDLLEAIKDEMMRRKPVDNECP</sequence>
<evidence type="ECO:0000313" key="4">
    <source>
        <dbReference type="EnsemblPlants" id="KQJ94771"/>
    </source>
</evidence>
<evidence type="ECO:0000313" key="3">
    <source>
        <dbReference type="EMBL" id="KQJ94771.1"/>
    </source>
</evidence>
<dbReference type="EMBL" id="CM000882">
    <property type="protein sequence ID" value="KQJ94771.1"/>
    <property type="molecule type" value="Genomic_DNA"/>
</dbReference>
<dbReference type="eggNOG" id="KOG0192">
    <property type="taxonomic scope" value="Eukaryota"/>
</dbReference>
<evidence type="ECO:0000259" key="2">
    <source>
        <dbReference type="PROSITE" id="PS51671"/>
    </source>
</evidence>
<keyword evidence="5" id="KW-1185">Reference proteome</keyword>
<evidence type="ECO:0000256" key="1">
    <source>
        <dbReference type="ARBA" id="ARBA00022801"/>
    </source>
</evidence>
<dbReference type="GO" id="GO:0016787">
    <property type="term" value="F:hydrolase activity"/>
    <property type="evidence" value="ECO:0007669"/>
    <property type="project" value="UniProtKB-KW"/>
</dbReference>
<dbReference type="AlphaFoldDB" id="I1I0A2"/>
<dbReference type="EnsemblPlants" id="KQJ94771">
    <property type="protein sequence ID" value="KQJ94771"/>
    <property type="gene ID" value="BRADI_3g13070v3"/>
</dbReference>
<dbReference type="SUPFAM" id="SSF55021">
    <property type="entry name" value="ACT-like"/>
    <property type="match status" value="1"/>
</dbReference>
<reference evidence="4" key="3">
    <citation type="submission" date="2018-08" db="UniProtKB">
        <authorList>
            <consortium name="EnsemblPlants"/>
        </authorList>
    </citation>
    <scope>IDENTIFICATION</scope>
    <source>
        <strain evidence="4">cv. Bd21</strain>
    </source>
</reference>
<dbReference type="OrthoDB" id="692007at2759"/>